<keyword evidence="3" id="KW-0596">Phosphopantetheine</keyword>
<dbReference type="GO" id="GO:0016787">
    <property type="term" value="F:hydrolase activity"/>
    <property type="evidence" value="ECO:0007669"/>
    <property type="project" value="UniProtKB-KW"/>
</dbReference>
<evidence type="ECO:0000259" key="14">
    <source>
        <dbReference type="PROSITE" id="PS52004"/>
    </source>
</evidence>
<gene>
    <name evidence="15" type="ORF">OSB1V03_LOCUS8800</name>
</gene>
<dbReference type="PANTHER" id="PTHR43775">
    <property type="entry name" value="FATTY ACID SYNTHASE"/>
    <property type="match status" value="1"/>
</dbReference>
<keyword evidence="8" id="KW-0560">Oxidoreductase</keyword>
<dbReference type="PANTHER" id="PTHR43775:SF7">
    <property type="entry name" value="FATTY ACID SYNTHASE"/>
    <property type="match status" value="1"/>
</dbReference>
<proteinExistence type="predicted"/>
<keyword evidence="11" id="KW-0275">Fatty acid biosynthesis</keyword>
<keyword evidence="7" id="KW-0521">NADP</keyword>
<feature type="domain" description="Ketosynthase family 3 (KS3)" evidence="14">
    <location>
        <begin position="3"/>
        <end position="319"/>
    </location>
</feature>
<dbReference type="CDD" id="cd00833">
    <property type="entry name" value="PKS"/>
    <property type="match status" value="1"/>
</dbReference>
<keyword evidence="16" id="KW-1185">Reference proteome</keyword>
<evidence type="ECO:0000256" key="5">
    <source>
        <dbReference type="ARBA" id="ARBA00022801"/>
    </source>
</evidence>
<keyword evidence="4" id="KW-0444">Lipid biosynthesis</keyword>
<sequence>SGTDDIVITGMSGRFPMSDTIDEFARNLFESRDMITDDHNRWPKDLFNINPRMGTIGSCDRFDATFFGQLGADLMDPQIRMLLEVVYEAIVDAVKIKASNICLGLHPQQIRGTNTGVYLGCTAPGGADGLPEDVEPDLTNSANVITQDAMGHMRGIFPNRISFVYDLLGPSIQCDTACSSSLSSFALAFNDMLLGNVDKAIVCGTNFGLQPIMYQCQQALGVCSPRGVSAPFDAEADGYVKADAVCAVLLQRRPEARRVYATVNTVRLNAEGTKMDGMYRPSSDAQESLMRCAYTDAGIDPSRLSYAELHCAGTQVRFL</sequence>
<evidence type="ECO:0000256" key="1">
    <source>
        <dbReference type="ARBA" id="ARBA00012873"/>
    </source>
</evidence>
<keyword evidence="5" id="KW-0378">Hydrolase</keyword>
<dbReference type="InterPro" id="IPR020841">
    <property type="entry name" value="PKS_Beta-ketoAc_synthase_dom"/>
</dbReference>
<dbReference type="EMBL" id="CAJPIZ010005648">
    <property type="protein sequence ID" value="CAG2108808.1"/>
    <property type="molecule type" value="Genomic_DNA"/>
</dbReference>
<dbReference type="OrthoDB" id="10065950at2759"/>
<dbReference type="InterPro" id="IPR014031">
    <property type="entry name" value="Ketoacyl_synth_C"/>
</dbReference>
<organism evidence="15">
    <name type="scientific">Medioppia subpectinata</name>
    <dbReference type="NCBI Taxonomy" id="1979941"/>
    <lineage>
        <taxon>Eukaryota</taxon>
        <taxon>Metazoa</taxon>
        <taxon>Ecdysozoa</taxon>
        <taxon>Arthropoda</taxon>
        <taxon>Chelicerata</taxon>
        <taxon>Arachnida</taxon>
        <taxon>Acari</taxon>
        <taxon>Acariformes</taxon>
        <taxon>Sarcoptiformes</taxon>
        <taxon>Oribatida</taxon>
        <taxon>Brachypylina</taxon>
        <taxon>Oppioidea</taxon>
        <taxon>Oppiidae</taxon>
        <taxon>Medioppia</taxon>
    </lineage>
</organism>
<protein>
    <recommendedName>
        <fullName evidence="2">Fatty acid synthase</fullName>
        <ecNumber evidence="1">2.3.1.85</ecNumber>
    </recommendedName>
</protein>
<dbReference type="GO" id="GO:0016491">
    <property type="term" value="F:oxidoreductase activity"/>
    <property type="evidence" value="ECO:0007669"/>
    <property type="project" value="UniProtKB-KW"/>
</dbReference>
<dbReference type="GO" id="GO:0004312">
    <property type="term" value="F:fatty acid synthase activity"/>
    <property type="evidence" value="ECO:0007669"/>
    <property type="project" value="UniProtKB-EC"/>
</dbReference>
<evidence type="ECO:0000256" key="2">
    <source>
        <dbReference type="ARBA" id="ARBA00018769"/>
    </source>
</evidence>
<dbReference type="PROSITE" id="PS52004">
    <property type="entry name" value="KS3_2"/>
    <property type="match status" value="1"/>
</dbReference>
<keyword evidence="6" id="KW-0276">Fatty acid metabolism</keyword>
<dbReference type="GO" id="GO:0006633">
    <property type="term" value="P:fatty acid biosynthetic process"/>
    <property type="evidence" value="ECO:0007669"/>
    <property type="project" value="UniProtKB-KW"/>
</dbReference>
<evidence type="ECO:0000256" key="6">
    <source>
        <dbReference type="ARBA" id="ARBA00022832"/>
    </source>
</evidence>
<evidence type="ECO:0000256" key="7">
    <source>
        <dbReference type="ARBA" id="ARBA00022857"/>
    </source>
</evidence>
<evidence type="ECO:0000256" key="11">
    <source>
        <dbReference type="ARBA" id="ARBA00023160"/>
    </source>
</evidence>
<evidence type="ECO:0000256" key="9">
    <source>
        <dbReference type="ARBA" id="ARBA00023027"/>
    </source>
</evidence>
<evidence type="ECO:0000256" key="13">
    <source>
        <dbReference type="ARBA" id="ARBA00044883"/>
    </source>
</evidence>
<evidence type="ECO:0000256" key="12">
    <source>
        <dbReference type="ARBA" id="ARBA00023268"/>
    </source>
</evidence>
<dbReference type="SMART" id="SM00825">
    <property type="entry name" value="PKS_KS"/>
    <property type="match status" value="1"/>
</dbReference>
<reference evidence="15" key="1">
    <citation type="submission" date="2020-11" db="EMBL/GenBank/DDBJ databases">
        <authorList>
            <person name="Tran Van P."/>
        </authorList>
    </citation>
    <scope>NUCLEOTIDE SEQUENCE</scope>
</reference>
<keyword evidence="12" id="KW-0511">Multifunctional enzyme</keyword>
<evidence type="ECO:0000256" key="3">
    <source>
        <dbReference type="ARBA" id="ARBA00022450"/>
    </source>
</evidence>
<dbReference type="EC" id="2.3.1.85" evidence="1"/>
<dbReference type="Proteomes" id="UP000759131">
    <property type="component" value="Unassembled WGS sequence"/>
</dbReference>
<dbReference type="InterPro" id="IPR050091">
    <property type="entry name" value="PKS_NRPS_Biosynth_Enz"/>
</dbReference>
<keyword evidence="9" id="KW-0520">NAD</keyword>
<dbReference type="EMBL" id="OC860223">
    <property type="protein sequence ID" value="CAD7628378.1"/>
    <property type="molecule type" value="Genomic_DNA"/>
</dbReference>
<dbReference type="AlphaFoldDB" id="A0A7R9Q1U8"/>
<evidence type="ECO:0000256" key="10">
    <source>
        <dbReference type="ARBA" id="ARBA00023098"/>
    </source>
</evidence>
<evidence type="ECO:0000313" key="16">
    <source>
        <dbReference type="Proteomes" id="UP000759131"/>
    </source>
</evidence>
<keyword evidence="10" id="KW-0443">Lipid metabolism</keyword>
<dbReference type="SUPFAM" id="SSF53901">
    <property type="entry name" value="Thiolase-like"/>
    <property type="match status" value="2"/>
</dbReference>
<dbReference type="Gene3D" id="3.40.47.10">
    <property type="match status" value="1"/>
</dbReference>
<comment type="catalytic activity">
    <reaction evidence="13">
        <text>acetyl-CoA + n malonyl-CoA + 2n NADPH + 2n H(+) = a long-chain fatty acid + (n+1) CoA + n CO2 + 2n NADP(+).</text>
        <dbReference type="EC" id="2.3.1.85"/>
    </reaction>
</comment>
<dbReference type="InterPro" id="IPR016039">
    <property type="entry name" value="Thiolase-like"/>
</dbReference>
<accession>A0A7R9Q1U8</accession>
<evidence type="ECO:0000256" key="4">
    <source>
        <dbReference type="ARBA" id="ARBA00022516"/>
    </source>
</evidence>
<evidence type="ECO:0000256" key="8">
    <source>
        <dbReference type="ARBA" id="ARBA00023002"/>
    </source>
</evidence>
<feature type="non-terminal residue" evidence="15">
    <location>
        <position position="1"/>
    </location>
</feature>
<evidence type="ECO:0000313" key="15">
    <source>
        <dbReference type="EMBL" id="CAD7628378.1"/>
    </source>
</evidence>
<dbReference type="Pfam" id="PF02801">
    <property type="entry name" value="Ketoacyl-synt_C"/>
    <property type="match status" value="1"/>
</dbReference>
<dbReference type="InterPro" id="IPR014030">
    <property type="entry name" value="Ketoacyl_synth_N"/>
</dbReference>
<dbReference type="Pfam" id="PF00109">
    <property type="entry name" value="ketoacyl-synt"/>
    <property type="match status" value="1"/>
</dbReference>
<name>A0A7R9Q1U8_9ACAR</name>